<protein>
    <submittedName>
        <fullName evidence="2">Uncharacterized protein</fullName>
    </submittedName>
</protein>
<feature type="transmembrane region" description="Helical" evidence="1">
    <location>
        <begin position="140"/>
        <end position="165"/>
    </location>
</feature>
<evidence type="ECO:0000313" key="2">
    <source>
        <dbReference type="EMBL" id="KAG0151625.1"/>
    </source>
</evidence>
<proteinExistence type="predicted"/>
<organism evidence="2 3">
    <name type="scientific">Cronartium quercuum f. sp. fusiforme G11</name>
    <dbReference type="NCBI Taxonomy" id="708437"/>
    <lineage>
        <taxon>Eukaryota</taxon>
        <taxon>Fungi</taxon>
        <taxon>Dikarya</taxon>
        <taxon>Basidiomycota</taxon>
        <taxon>Pucciniomycotina</taxon>
        <taxon>Pucciniomycetes</taxon>
        <taxon>Pucciniales</taxon>
        <taxon>Coleosporiaceae</taxon>
        <taxon>Cronartium</taxon>
    </lineage>
</organism>
<name>A0A9P6NY93_9BASI</name>
<evidence type="ECO:0000313" key="3">
    <source>
        <dbReference type="Proteomes" id="UP000886653"/>
    </source>
</evidence>
<evidence type="ECO:0000256" key="1">
    <source>
        <dbReference type="SAM" id="Phobius"/>
    </source>
</evidence>
<dbReference type="EMBL" id="MU167212">
    <property type="protein sequence ID" value="KAG0151625.1"/>
    <property type="molecule type" value="Genomic_DNA"/>
</dbReference>
<accession>A0A9P6NY93</accession>
<dbReference type="Proteomes" id="UP000886653">
    <property type="component" value="Unassembled WGS sequence"/>
</dbReference>
<reference evidence="2" key="1">
    <citation type="submission" date="2013-11" db="EMBL/GenBank/DDBJ databases">
        <title>Genome sequence of the fusiform rust pathogen reveals effectors for host alternation and coevolution with pine.</title>
        <authorList>
            <consortium name="DOE Joint Genome Institute"/>
            <person name="Smith K."/>
            <person name="Pendleton A."/>
            <person name="Kubisiak T."/>
            <person name="Anderson C."/>
            <person name="Salamov A."/>
            <person name="Aerts A."/>
            <person name="Riley R."/>
            <person name="Clum A."/>
            <person name="Lindquist E."/>
            <person name="Ence D."/>
            <person name="Campbell M."/>
            <person name="Kronenberg Z."/>
            <person name="Feau N."/>
            <person name="Dhillon B."/>
            <person name="Hamelin R."/>
            <person name="Burleigh J."/>
            <person name="Smith J."/>
            <person name="Yandell M."/>
            <person name="Nelson C."/>
            <person name="Grigoriev I."/>
            <person name="Davis J."/>
        </authorList>
    </citation>
    <scope>NUCLEOTIDE SEQUENCE</scope>
    <source>
        <strain evidence="2">G11</strain>
    </source>
</reference>
<gene>
    <name evidence="2" type="ORF">CROQUDRAFT_86660</name>
</gene>
<keyword evidence="1" id="KW-0472">Membrane</keyword>
<comment type="caution">
    <text evidence="2">The sequence shown here is derived from an EMBL/GenBank/DDBJ whole genome shotgun (WGS) entry which is preliminary data.</text>
</comment>
<keyword evidence="1" id="KW-1133">Transmembrane helix</keyword>
<dbReference type="AlphaFoldDB" id="A0A9P6NY93"/>
<keyword evidence="1" id="KW-0812">Transmembrane</keyword>
<sequence>MSMALTGLLHGSTLFSTRNEEQRFIQRSDSLRVLSSFYASHNTNSCTTSSIHRNVAVLTLERSHSQSSRLHHHHLTATTFAVMKAMELLAFEIELDRRKPVSNSVLTYKQEDEASQVPPFLITNRIYSRTPQTRNCLTHLIIHFSLVAFTSLKLGFAFLLFLIYLQIKTSFSQTRLFFFSNSNRPCQPDIDIHVQSREVHKKSPDLTDN</sequence>
<keyword evidence="3" id="KW-1185">Reference proteome</keyword>